<dbReference type="PANTHER" id="PTHR33070:SF89">
    <property type="entry name" value="EXPRESSED PROTEIN"/>
    <property type="match status" value="1"/>
</dbReference>
<dbReference type="Pfam" id="PF03087">
    <property type="entry name" value="BPS1"/>
    <property type="match status" value="1"/>
</dbReference>
<evidence type="ECO:0000313" key="1">
    <source>
        <dbReference type="EnsemblPlants" id="OMERI10G12070.1"/>
    </source>
</evidence>
<dbReference type="STRING" id="40149.A0A0E0EZS9"/>
<evidence type="ECO:0000313" key="2">
    <source>
        <dbReference type="Proteomes" id="UP000008021"/>
    </source>
</evidence>
<dbReference type="AlphaFoldDB" id="A0A0E0EZS9"/>
<dbReference type="GO" id="GO:0048364">
    <property type="term" value="P:root development"/>
    <property type="evidence" value="ECO:0007669"/>
    <property type="project" value="InterPro"/>
</dbReference>
<dbReference type="Gramene" id="OMERI10G12070.1">
    <property type="protein sequence ID" value="OMERI10G12070.1"/>
    <property type="gene ID" value="OMERI10G12070"/>
</dbReference>
<dbReference type="PANTHER" id="PTHR33070">
    <property type="entry name" value="OS06G0725500 PROTEIN"/>
    <property type="match status" value="1"/>
</dbReference>
<reference evidence="1" key="1">
    <citation type="submission" date="2015-04" db="UniProtKB">
        <authorList>
            <consortium name="EnsemblPlants"/>
        </authorList>
    </citation>
    <scope>IDENTIFICATION</scope>
</reference>
<reference evidence="1" key="2">
    <citation type="submission" date="2018-05" db="EMBL/GenBank/DDBJ databases">
        <title>OmerRS3 (Oryza meridionalis Reference Sequence Version 3).</title>
        <authorList>
            <person name="Zhang J."/>
            <person name="Kudrna D."/>
            <person name="Lee S."/>
            <person name="Talag J."/>
            <person name="Welchert J."/>
            <person name="Wing R.A."/>
        </authorList>
    </citation>
    <scope>NUCLEOTIDE SEQUENCE [LARGE SCALE GENOMIC DNA]</scope>
    <source>
        <strain evidence="1">cv. OR44</strain>
    </source>
</reference>
<dbReference type="GO" id="GO:0048367">
    <property type="term" value="P:shoot system development"/>
    <property type="evidence" value="ECO:0007669"/>
    <property type="project" value="InterPro"/>
</dbReference>
<keyword evidence="2" id="KW-1185">Reference proteome</keyword>
<organism evidence="1">
    <name type="scientific">Oryza meridionalis</name>
    <dbReference type="NCBI Taxonomy" id="40149"/>
    <lineage>
        <taxon>Eukaryota</taxon>
        <taxon>Viridiplantae</taxon>
        <taxon>Streptophyta</taxon>
        <taxon>Embryophyta</taxon>
        <taxon>Tracheophyta</taxon>
        <taxon>Spermatophyta</taxon>
        <taxon>Magnoliopsida</taxon>
        <taxon>Liliopsida</taxon>
        <taxon>Poales</taxon>
        <taxon>Poaceae</taxon>
        <taxon>BOP clade</taxon>
        <taxon>Oryzoideae</taxon>
        <taxon>Oryzeae</taxon>
        <taxon>Oryzinae</taxon>
        <taxon>Oryza</taxon>
    </lineage>
</organism>
<dbReference type="HOGENOM" id="CLU_017798_0_2_1"/>
<dbReference type="InterPro" id="IPR004320">
    <property type="entry name" value="BPS1_pln"/>
</dbReference>
<protein>
    <submittedName>
        <fullName evidence="1">Uncharacterized protein</fullName>
    </submittedName>
</protein>
<proteinExistence type="predicted"/>
<dbReference type="Proteomes" id="UP000008021">
    <property type="component" value="Chromosome 10"/>
</dbReference>
<dbReference type="EnsemblPlants" id="OMERI10G12070.1">
    <property type="protein sequence ID" value="OMERI10G12070.1"/>
    <property type="gene ID" value="OMERI10G12070"/>
</dbReference>
<accession>A0A0E0EZS9</accession>
<name>A0A0E0EZS9_9ORYZ</name>
<sequence length="283" mass="29255">MIGMQLTIRPAAAAAAARSASLPREHSHPAVARLDGGIRALRSWSAAATARFAGVDGDGLALVEDVLAVLGELLGLPQAAAAIHRAGAGGGAACERALDGFLALADAYGTFESAVLALRQSAAELRTGARRGDGATVAAALRAHRRTERELCRLAAAMRHASRRTPAAAARTANDADGEVVGIVAEAAAVTAAASEAIFLRCAAMSRDVPATVQTAASHKWLARLGVTRAAKKAASPEMAPAPALERLEELEQCIGEMESGSEKVFRRLLQTRVSLLNIHNPL</sequence>